<dbReference type="PANTHER" id="PTHR38846:SF1">
    <property type="entry name" value="C3H1-TYPE DOMAIN-CONTAINING PROTEIN"/>
    <property type="match status" value="1"/>
</dbReference>
<dbReference type="RefSeq" id="XP_022517509.1">
    <property type="nucleotide sequence ID" value="XM_022650183.1"/>
</dbReference>
<dbReference type="Pfam" id="PF00642">
    <property type="entry name" value="zf-CCCH"/>
    <property type="match status" value="1"/>
</dbReference>
<evidence type="ECO:0000259" key="5">
    <source>
        <dbReference type="PROSITE" id="PS50103"/>
    </source>
</evidence>
<dbReference type="OrthoDB" id="6105938at2759"/>
<dbReference type="PROSITE" id="PS50103">
    <property type="entry name" value="ZF_C3H1"/>
    <property type="match status" value="1"/>
</dbReference>
<dbReference type="Gene3D" id="4.10.1000.10">
    <property type="entry name" value="Zinc finger, CCCH-type"/>
    <property type="match status" value="1"/>
</dbReference>
<evidence type="ECO:0000256" key="4">
    <source>
        <dbReference type="PROSITE-ProRule" id="PRU00723"/>
    </source>
</evidence>
<sequence length="223" mass="25472">MRSKSGGVCFSYLESGTCRFGSTCKFAHVEPEENGSEQSFVQSPQRNDHISDFFAEYPDFDYDESAEIWREFYRMCDEFGWNKRQDEKEEAMENFKSAMVQQFNDLYGTDGDDLNAWQSLCHVLNIVPMPVGLNDCRKRIRQTHVNLVDLVDAPRTGVPVRVFANLKQLQDYTTGTGKEGGKVHLVEEEAEGFRSDVSQEESTKETIFMSLGYDIGIIKDLVV</sequence>
<dbReference type="PANTHER" id="PTHR38846">
    <property type="entry name" value="C3H1-TYPE DOMAIN-CONTAINING PROTEIN"/>
    <property type="match status" value="1"/>
</dbReference>
<dbReference type="SMART" id="SM00356">
    <property type="entry name" value="ZnF_C3H1"/>
    <property type="match status" value="1"/>
</dbReference>
<dbReference type="AlphaFoldDB" id="A0A177FMW5"/>
<dbReference type="GeneID" id="34595375"/>
<dbReference type="SUPFAM" id="SSF90229">
    <property type="entry name" value="CCCH zinc finger"/>
    <property type="match status" value="1"/>
</dbReference>
<name>A0A177FMW5_9EURO</name>
<dbReference type="InterPro" id="IPR036855">
    <property type="entry name" value="Znf_CCCH_sf"/>
</dbReference>
<proteinExistence type="predicted"/>
<evidence type="ECO:0000256" key="2">
    <source>
        <dbReference type="ARBA" id="ARBA00022771"/>
    </source>
</evidence>
<dbReference type="InterPro" id="IPR000571">
    <property type="entry name" value="Znf_CCCH"/>
</dbReference>
<evidence type="ECO:0000313" key="7">
    <source>
        <dbReference type="Proteomes" id="UP000077002"/>
    </source>
</evidence>
<gene>
    <name evidence="6" type="ORF">AYO21_00193</name>
</gene>
<feature type="domain" description="C3H1-type" evidence="5">
    <location>
        <begin position="3"/>
        <end position="31"/>
    </location>
</feature>
<reference evidence="6 7" key="1">
    <citation type="submission" date="2016-03" db="EMBL/GenBank/DDBJ databases">
        <title>Draft genome sequence of the Fonsecaea monophora CBS 269.37.</title>
        <authorList>
            <person name="Bombassaro A."/>
            <person name="Vinicius W.A."/>
            <person name="De Hoog S."/>
            <person name="Sun J."/>
            <person name="Souza E.M."/>
            <person name="Raittz R.T."/>
            <person name="Costa F."/>
            <person name="Leao A.C."/>
            <person name="Tadra-Sfeir M.Z."/>
            <person name="Baura V."/>
            <person name="Balsanelli E."/>
            <person name="Pedrosa F.O."/>
            <person name="Moreno L.F."/>
            <person name="Steffens M.B."/>
            <person name="Xi L."/>
            <person name="Bocca A.L."/>
            <person name="Felipe M.S."/>
            <person name="Teixeira M."/>
            <person name="Telles Filho F.Q."/>
            <person name="Azevedo C.M."/>
            <person name="Gomes R."/>
            <person name="Vicente V.A."/>
        </authorList>
    </citation>
    <scope>NUCLEOTIDE SEQUENCE [LARGE SCALE GENOMIC DNA]</scope>
    <source>
        <strain evidence="6 7">CBS 269.37</strain>
    </source>
</reference>
<dbReference type="GO" id="GO:0008270">
    <property type="term" value="F:zinc ion binding"/>
    <property type="evidence" value="ECO:0007669"/>
    <property type="project" value="UniProtKB-KW"/>
</dbReference>
<dbReference type="Proteomes" id="UP000077002">
    <property type="component" value="Unassembled WGS sequence"/>
</dbReference>
<comment type="caution">
    <text evidence="6">The sequence shown here is derived from an EMBL/GenBank/DDBJ whole genome shotgun (WGS) entry which is preliminary data.</text>
</comment>
<keyword evidence="3 4" id="KW-0862">Zinc</keyword>
<feature type="zinc finger region" description="C3H1-type" evidence="4">
    <location>
        <begin position="3"/>
        <end position="31"/>
    </location>
</feature>
<accession>A0A177FMW5</accession>
<dbReference type="EMBL" id="LVKK01000001">
    <property type="protein sequence ID" value="OAG45557.1"/>
    <property type="molecule type" value="Genomic_DNA"/>
</dbReference>
<keyword evidence="1 4" id="KW-0479">Metal-binding</keyword>
<protein>
    <recommendedName>
        <fullName evidence="5">C3H1-type domain-containing protein</fullName>
    </recommendedName>
</protein>
<evidence type="ECO:0000256" key="3">
    <source>
        <dbReference type="ARBA" id="ARBA00022833"/>
    </source>
</evidence>
<keyword evidence="2 4" id="KW-0863">Zinc-finger</keyword>
<evidence type="ECO:0000256" key="1">
    <source>
        <dbReference type="ARBA" id="ARBA00022723"/>
    </source>
</evidence>
<evidence type="ECO:0000313" key="6">
    <source>
        <dbReference type="EMBL" id="OAG45557.1"/>
    </source>
</evidence>
<organism evidence="6 7">
    <name type="scientific">Fonsecaea monophora</name>
    <dbReference type="NCBI Taxonomy" id="254056"/>
    <lineage>
        <taxon>Eukaryota</taxon>
        <taxon>Fungi</taxon>
        <taxon>Dikarya</taxon>
        <taxon>Ascomycota</taxon>
        <taxon>Pezizomycotina</taxon>
        <taxon>Eurotiomycetes</taxon>
        <taxon>Chaetothyriomycetidae</taxon>
        <taxon>Chaetothyriales</taxon>
        <taxon>Herpotrichiellaceae</taxon>
        <taxon>Fonsecaea</taxon>
    </lineage>
</organism>
<keyword evidence="7" id="KW-1185">Reference proteome</keyword>